<dbReference type="AlphaFoldDB" id="A0A1D7U237"/>
<dbReference type="GO" id="GO:0003677">
    <property type="term" value="F:DNA binding"/>
    <property type="evidence" value="ECO:0007669"/>
    <property type="project" value="UniProtKB-KW"/>
</dbReference>
<organism evidence="5 6">
    <name type="scientific">Bosea vaviloviae</name>
    <dbReference type="NCBI Taxonomy" id="1526658"/>
    <lineage>
        <taxon>Bacteria</taxon>
        <taxon>Pseudomonadati</taxon>
        <taxon>Pseudomonadota</taxon>
        <taxon>Alphaproteobacteria</taxon>
        <taxon>Hyphomicrobiales</taxon>
        <taxon>Boseaceae</taxon>
        <taxon>Bosea</taxon>
    </lineage>
</organism>
<feature type="domain" description="HTH cro/C1-type" evidence="4">
    <location>
        <begin position="8"/>
        <end position="63"/>
    </location>
</feature>
<dbReference type="OrthoDB" id="528805at2"/>
<name>A0A1D7U237_9HYPH</name>
<evidence type="ECO:0000256" key="3">
    <source>
        <dbReference type="ARBA" id="ARBA00023163"/>
    </source>
</evidence>
<dbReference type="PROSITE" id="PS50943">
    <property type="entry name" value="HTH_CROC1"/>
    <property type="match status" value="1"/>
</dbReference>
<dbReference type="InterPro" id="IPR015927">
    <property type="entry name" value="Peptidase_S24_S26A/B/C"/>
</dbReference>
<dbReference type="PANTHER" id="PTHR40661:SF3">
    <property type="entry name" value="FELS-1 PROPHAGE TRANSCRIPTIONAL REGULATOR"/>
    <property type="match status" value="1"/>
</dbReference>
<reference evidence="5 6" key="1">
    <citation type="journal article" date="2015" name="Antonie Van Leeuwenhoek">
        <title>Bosea vaviloviae sp. nov., a new species of slow-growing rhizobia isolated from nodules of the relict species Vavilovia formosa (Stev.) Fed.</title>
        <authorList>
            <person name="Safronova V.I."/>
            <person name="Kuznetsova I.G."/>
            <person name="Sazanova A.L."/>
            <person name="Kimeklis A.K."/>
            <person name="Belimov A.A."/>
            <person name="Andronov E.E."/>
            <person name="Pinaev A.G."/>
            <person name="Chizhevskaya E.P."/>
            <person name="Pukhaev A.R."/>
            <person name="Popov K.P."/>
            <person name="Willems A."/>
            <person name="Tikhonovich I.A."/>
        </authorList>
    </citation>
    <scope>NUCLEOTIDE SEQUENCE [LARGE SCALE GENOMIC DNA]</scope>
    <source>
        <strain evidence="5 6">Vaf18</strain>
    </source>
</reference>
<dbReference type="Gene3D" id="2.10.109.10">
    <property type="entry name" value="Umud Fragment, subunit A"/>
    <property type="match status" value="1"/>
</dbReference>
<proteinExistence type="predicted"/>
<accession>A0A1D7U237</accession>
<keyword evidence="3" id="KW-0804">Transcription</keyword>
<protein>
    <recommendedName>
        <fullName evidence="4">HTH cro/C1-type domain-containing protein</fullName>
    </recommendedName>
</protein>
<dbReference type="InterPro" id="IPR036286">
    <property type="entry name" value="LexA/Signal_pep-like_sf"/>
</dbReference>
<dbReference type="RefSeq" id="WP_069690645.1">
    <property type="nucleotide sequence ID" value="NZ_CP017147.1"/>
</dbReference>
<evidence type="ECO:0000313" key="5">
    <source>
        <dbReference type="EMBL" id="AOO81431.1"/>
    </source>
</evidence>
<dbReference type="SUPFAM" id="SSF51306">
    <property type="entry name" value="LexA/Signal peptidase"/>
    <property type="match status" value="1"/>
</dbReference>
<evidence type="ECO:0000256" key="1">
    <source>
        <dbReference type="ARBA" id="ARBA00023015"/>
    </source>
</evidence>
<evidence type="ECO:0000313" key="6">
    <source>
        <dbReference type="Proteomes" id="UP000094969"/>
    </source>
</evidence>
<keyword evidence="1" id="KW-0805">Transcription regulation</keyword>
<dbReference type="CDD" id="cd06529">
    <property type="entry name" value="S24_LexA-like"/>
    <property type="match status" value="1"/>
</dbReference>
<dbReference type="SUPFAM" id="SSF47413">
    <property type="entry name" value="lambda repressor-like DNA-binding domains"/>
    <property type="match status" value="1"/>
</dbReference>
<dbReference type="STRING" id="1526658.BHK69_14065"/>
<dbReference type="Pfam" id="PF00717">
    <property type="entry name" value="Peptidase_S24"/>
    <property type="match status" value="1"/>
</dbReference>
<sequence length="245" mass="26997">MDTPANRLRQARELRGFPNPTEAAQAFGWNEVTYRAHENGGRGIKQPVAEKYASAFRVKAGWILFGDGEAPSGADGHIVAPRPAPPRGYLAEPNAVFEGQAALPKTHGPSDIQELGITVGGFASDDDAFEMNGQVIDMVKRPIGILDRKDVFALRVSNDSMAPKYEDGERVYVEKRKPAIRDYVVIELKPAEDGRPGKSFIKRLVSMNSGRVTVEQFNPAGRLEFDANAIKQILRVIPERELRGE</sequence>
<dbReference type="InterPro" id="IPR039418">
    <property type="entry name" value="LexA-like"/>
</dbReference>
<dbReference type="Proteomes" id="UP000094969">
    <property type="component" value="Chromosome"/>
</dbReference>
<dbReference type="CDD" id="cd00093">
    <property type="entry name" value="HTH_XRE"/>
    <property type="match status" value="1"/>
</dbReference>
<gene>
    <name evidence="5" type="ORF">BHK69_14065</name>
</gene>
<dbReference type="SMART" id="SM00530">
    <property type="entry name" value="HTH_XRE"/>
    <property type="match status" value="1"/>
</dbReference>
<dbReference type="InterPro" id="IPR010982">
    <property type="entry name" value="Lambda_DNA-bd_dom_sf"/>
</dbReference>
<keyword evidence="2" id="KW-0238">DNA-binding</keyword>
<evidence type="ECO:0000259" key="4">
    <source>
        <dbReference type="PROSITE" id="PS50943"/>
    </source>
</evidence>
<dbReference type="KEGG" id="bvv:BHK69_14065"/>
<keyword evidence="6" id="KW-1185">Reference proteome</keyword>
<dbReference type="Gene3D" id="1.10.260.40">
    <property type="entry name" value="lambda repressor-like DNA-binding domains"/>
    <property type="match status" value="1"/>
</dbReference>
<dbReference type="InterPro" id="IPR001387">
    <property type="entry name" value="Cro/C1-type_HTH"/>
</dbReference>
<dbReference type="PANTHER" id="PTHR40661">
    <property type="match status" value="1"/>
</dbReference>
<dbReference type="EMBL" id="CP017147">
    <property type="protein sequence ID" value="AOO81431.1"/>
    <property type="molecule type" value="Genomic_DNA"/>
</dbReference>
<evidence type="ECO:0000256" key="2">
    <source>
        <dbReference type="ARBA" id="ARBA00023125"/>
    </source>
</evidence>